<keyword evidence="4 5" id="KW-0949">S-adenosyl-L-methionine</keyword>
<evidence type="ECO:0000256" key="5">
    <source>
        <dbReference type="HAMAP-Rule" id="MF_03188"/>
    </source>
</evidence>
<keyword evidence="3 5" id="KW-0808">Transferase</keyword>
<dbReference type="Pfam" id="PF13847">
    <property type="entry name" value="Methyltransf_31"/>
    <property type="match status" value="1"/>
</dbReference>
<comment type="function">
    <text evidence="5">S-adenosyl-L-methionine-dependent protein-lysine N-methyltransferase that mono- and dimethylates elongation factor 1-alpha at 'Lys-316'. May play a role in intracellular transport.</text>
</comment>
<dbReference type="PANTHER" id="PTHR12843:SF5">
    <property type="entry name" value="EEF1A LYSINE METHYLTRANSFERASE 2"/>
    <property type="match status" value="1"/>
</dbReference>
<dbReference type="InterPro" id="IPR029063">
    <property type="entry name" value="SAM-dependent_MTases_sf"/>
</dbReference>
<dbReference type="Gene3D" id="3.40.50.150">
    <property type="entry name" value="Vaccinia Virus protein VP39"/>
    <property type="match status" value="1"/>
</dbReference>
<dbReference type="HAMAP" id="MF_03188">
    <property type="entry name" value="Methyltr_EFM4"/>
    <property type="match status" value="1"/>
</dbReference>
<dbReference type="PANTHER" id="PTHR12843">
    <property type="entry name" value="PROTEIN-LYSINE N-METHYLTRANSFERASE METTL10"/>
    <property type="match status" value="1"/>
</dbReference>
<name>A0AAV5QYV6_PICKL</name>
<comment type="similarity">
    <text evidence="5">Belongs to the class I-like SAM-binding methyltransferase superfamily. EFM4 family.</text>
</comment>
<feature type="domain" description="Methyltransferase" evidence="6">
    <location>
        <begin position="66"/>
        <end position="204"/>
    </location>
</feature>
<dbReference type="GO" id="GO:0005737">
    <property type="term" value="C:cytoplasm"/>
    <property type="evidence" value="ECO:0007669"/>
    <property type="project" value="UniProtKB-SubCell"/>
</dbReference>
<dbReference type="EMBL" id="BTGB01000001">
    <property type="protein sequence ID" value="GMM43948.1"/>
    <property type="molecule type" value="Genomic_DNA"/>
</dbReference>
<organism evidence="7 8">
    <name type="scientific">Pichia kluyveri</name>
    <name type="common">Yeast</name>
    <dbReference type="NCBI Taxonomy" id="36015"/>
    <lineage>
        <taxon>Eukaryota</taxon>
        <taxon>Fungi</taxon>
        <taxon>Dikarya</taxon>
        <taxon>Ascomycota</taxon>
        <taxon>Saccharomycotina</taxon>
        <taxon>Pichiomycetes</taxon>
        <taxon>Pichiales</taxon>
        <taxon>Pichiaceae</taxon>
        <taxon>Pichia</taxon>
    </lineage>
</organism>
<keyword evidence="1 5" id="KW-0963">Cytoplasm</keyword>
<dbReference type="SUPFAM" id="SSF53335">
    <property type="entry name" value="S-adenosyl-L-methionine-dependent methyltransferases"/>
    <property type="match status" value="1"/>
</dbReference>
<keyword evidence="8" id="KW-1185">Reference proteome</keyword>
<evidence type="ECO:0000313" key="8">
    <source>
        <dbReference type="Proteomes" id="UP001378960"/>
    </source>
</evidence>
<dbReference type="EC" id="2.1.1.-" evidence="5"/>
<evidence type="ECO:0000313" key="7">
    <source>
        <dbReference type="EMBL" id="GMM43948.1"/>
    </source>
</evidence>
<accession>A0AAV5QYV6</accession>
<dbReference type="Proteomes" id="UP001378960">
    <property type="component" value="Unassembled WGS sequence"/>
</dbReference>
<proteinExistence type="inferred from homology"/>
<evidence type="ECO:0000259" key="6">
    <source>
        <dbReference type="Pfam" id="PF13847"/>
    </source>
</evidence>
<comment type="caution">
    <text evidence="7">The sequence shown here is derived from an EMBL/GenBank/DDBJ whole genome shotgun (WGS) entry which is preliminary data.</text>
</comment>
<comment type="subcellular location">
    <subcellularLocation>
        <location evidence="5">Cytoplasm</location>
    </subcellularLocation>
</comment>
<evidence type="ECO:0000256" key="1">
    <source>
        <dbReference type="ARBA" id="ARBA00022490"/>
    </source>
</evidence>
<dbReference type="GO" id="GO:0016192">
    <property type="term" value="P:vesicle-mediated transport"/>
    <property type="evidence" value="ECO:0007669"/>
    <property type="project" value="UniProtKB-UniRule"/>
</dbReference>
<protein>
    <recommendedName>
        <fullName evidence="5">Protein-lysine N-methyltransferase EFM4</fullName>
        <ecNumber evidence="5">2.1.1.-</ecNumber>
    </recommendedName>
    <alternativeName>
        <fullName evidence="5">Elongation factor methyltransferase 4</fullName>
    </alternativeName>
</protein>
<reference evidence="7 8" key="1">
    <citation type="journal article" date="2023" name="Elife">
        <title>Identification of key yeast species and microbe-microbe interactions impacting larval growth of Drosophila in the wild.</title>
        <authorList>
            <person name="Mure A."/>
            <person name="Sugiura Y."/>
            <person name="Maeda R."/>
            <person name="Honda K."/>
            <person name="Sakurai N."/>
            <person name="Takahashi Y."/>
            <person name="Watada M."/>
            <person name="Katoh T."/>
            <person name="Gotoh A."/>
            <person name="Gotoh Y."/>
            <person name="Taniguchi I."/>
            <person name="Nakamura K."/>
            <person name="Hayashi T."/>
            <person name="Katayama T."/>
            <person name="Uemura T."/>
            <person name="Hattori Y."/>
        </authorList>
    </citation>
    <scope>NUCLEOTIDE SEQUENCE [LARGE SCALE GENOMIC DNA]</scope>
    <source>
        <strain evidence="7 8">PK-24</strain>
    </source>
</reference>
<dbReference type="CDD" id="cd02440">
    <property type="entry name" value="AdoMet_MTases"/>
    <property type="match status" value="1"/>
</dbReference>
<keyword evidence="5" id="KW-0813">Transport</keyword>
<dbReference type="GO" id="GO:0016279">
    <property type="term" value="F:protein-lysine N-methyltransferase activity"/>
    <property type="evidence" value="ECO:0007669"/>
    <property type="project" value="UniProtKB-UniRule"/>
</dbReference>
<sequence>MSSDNEIGFESSKLGTKEYWDSFYKLEHNNFKDNKEDIGECWFDASNAENNMCDYIFNELSNIIIKEDVKICDLGTGNGHLLFQLFEDGLKGNLIGVDYSETSVEFAKDIAVENNYDVKFFKSDILNPKDSFLIDNVDSFDIILDKGTFDAISLNGEKLHDDKLGVQIYPDMVATLLKKDSILLITSCNFTETELTNYLTKNGQLKVFGKVDYPVLEFAGHKGSTICTVAFQKL</sequence>
<evidence type="ECO:0000256" key="3">
    <source>
        <dbReference type="ARBA" id="ARBA00022679"/>
    </source>
</evidence>
<dbReference type="AlphaFoldDB" id="A0AAV5QYV6"/>
<evidence type="ECO:0000256" key="2">
    <source>
        <dbReference type="ARBA" id="ARBA00022603"/>
    </source>
</evidence>
<dbReference type="GO" id="GO:0032259">
    <property type="term" value="P:methylation"/>
    <property type="evidence" value="ECO:0007669"/>
    <property type="project" value="UniProtKB-KW"/>
</dbReference>
<gene>
    <name evidence="5" type="primary">EFM4</name>
    <name evidence="7" type="ORF">DAPK24_005230</name>
</gene>
<dbReference type="InterPro" id="IPR026635">
    <property type="entry name" value="Efm4/METTL10"/>
</dbReference>
<keyword evidence="2 5" id="KW-0489">Methyltransferase</keyword>
<dbReference type="InterPro" id="IPR025714">
    <property type="entry name" value="Methyltranfer_dom"/>
</dbReference>
<evidence type="ECO:0000256" key="4">
    <source>
        <dbReference type="ARBA" id="ARBA00022691"/>
    </source>
</evidence>